<evidence type="ECO:0000313" key="7">
    <source>
        <dbReference type="Proteomes" id="UP000192578"/>
    </source>
</evidence>
<evidence type="ECO:0000256" key="3">
    <source>
        <dbReference type="SAM" id="Coils"/>
    </source>
</evidence>
<dbReference type="AlphaFoldDB" id="A0A1W0WEB0"/>
<reference evidence="7" key="1">
    <citation type="submission" date="2017-01" db="EMBL/GenBank/DDBJ databases">
        <title>Comparative genomics of anhydrobiosis in the tardigrade Hypsibius dujardini.</title>
        <authorList>
            <person name="Yoshida Y."/>
            <person name="Koutsovoulos G."/>
            <person name="Laetsch D."/>
            <person name="Stevens L."/>
            <person name="Kumar S."/>
            <person name="Horikawa D."/>
            <person name="Ishino K."/>
            <person name="Komine S."/>
            <person name="Tomita M."/>
            <person name="Blaxter M."/>
            <person name="Arakawa K."/>
        </authorList>
    </citation>
    <scope>NUCLEOTIDE SEQUENCE [LARGE SCALE GENOMIC DNA]</scope>
    <source>
        <strain evidence="7">Z151</strain>
    </source>
</reference>
<dbReference type="SMART" id="SM00164">
    <property type="entry name" value="TBC"/>
    <property type="match status" value="1"/>
</dbReference>
<feature type="compositionally biased region" description="Polar residues" evidence="4">
    <location>
        <begin position="55"/>
        <end position="67"/>
    </location>
</feature>
<dbReference type="PROSITE" id="PS50086">
    <property type="entry name" value="TBC_RABGAP"/>
    <property type="match status" value="1"/>
</dbReference>
<dbReference type="Proteomes" id="UP000192578">
    <property type="component" value="Unassembled WGS sequence"/>
</dbReference>
<feature type="region of interest" description="Disordered" evidence="4">
    <location>
        <begin position="730"/>
        <end position="751"/>
    </location>
</feature>
<keyword evidence="2 3" id="KW-0175">Coiled coil</keyword>
<feature type="compositionally biased region" description="Basic and acidic residues" evidence="4">
    <location>
        <begin position="499"/>
        <end position="513"/>
    </location>
</feature>
<feature type="region of interest" description="Disordered" evidence="4">
    <location>
        <begin position="45"/>
        <end position="71"/>
    </location>
</feature>
<keyword evidence="1" id="KW-0343">GTPase activation</keyword>
<gene>
    <name evidence="6" type="ORF">BV898_12285</name>
</gene>
<dbReference type="FunFam" id="1.10.8.270:FF:000001">
    <property type="entry name" value="TBC1 domain family member 1"/>
    <property type="match status" value="1"/>
</dbReference>
<protein>
    <submittedName>
        <fullName evidence="6">Ecotropic viral integration site 5-like protein</fullName>
    </submittedName>
</protein>
<keyword evidence="7" id="KW-1185">Reference proteome</keyword>
<evidence type="ECO:0000313" key="6">
    <source>
        <dbReference type="EMBL" id="OQV13540.1"/>
    </source>
</evidence>
<comment type="caution">
    <text evidence="6">The sequence shown here is derived from an EMBL/GenBank/DDBJ whole genome shotgun (WGS) entry which is preliminary data.</text>
</comment>
<feature type="coiled-coil region" evidence="3">
    <location>
        <begin position="375"/>
        <end position="402"/>
    </location>
</feature>
<dbReference type="PANTHER" id="PTHR47219">
    <property type="entry name" value="RAB GTPASE-ACTIVATING PROTEIN 1-LIKE"/>
    <property type="match status" value="1"/>
</dbReference>
<dbReference type="Gene3D" id="1.10.10.750">
    <property type="entry name" value="Ypt/Rab-GAP domain of gyp1p, domain 1"/>
    <property type="match status" value="1"/>
</dbReference>
<dbReference type="Gene3D" id="1.10.472.80">
    <property type="entry name" value="Ypt/Rab-GAP domain of gyp1p, domain 3"/>
    <property type="match status" value="1"/>
</dbReference>
<evidence type="ECO:0000256" key="1">
    <source>
        <dbReference type="ARBA" id="ARBA00022468"/>
    </source>
</evidence>
<feature type="compositionally biased region" description="Low complexity" evidence="4">
    <location>
        <begin position="567"/>
        <end position="580"/>
    </location>
</feature>
<organism evidence="6 7">
    <name type="scientific">Hypsibius exemplaris</name>
    <name type="common">Freshwater tardigrade</name>
    <dbReference type="NCBI Taxonomy" id="2072580"/>
    <lineage>
        <taxon>Eukaryota</taxon>
        <taxon>Metazoa</taxon>
        <taxon>Ecdysozoa</taxon>
        <taxon>Tardigrada</taxon>
        <taxon>Eutardigrada</taxon>
        <taxon>Parachela</taxon>
        <taxon>Hypsibioidea</taxon>
        <taxon>Hypsibiidae</taxon>
        <taxon>Hypsibius</taxon>
    </lineage>
</organism>
<dbReference type="GO" id="GO:0005096">
    <property type="term" value="F:GTPase activator activity"/>
    <property type="evidence" value="ECO:0007669"/>
    <property type="project" value="UniProtKB-KW"/>
</dbReference>
<dbReference type="PANTHER" id="PTHR47219:SF22">
    <property type="entry name" value="RAB-GAP TBC DOMAIN-CONTAINING PROTEIN"/>
    <property type="match status" value="1"/>
</dbReference>
<feature type="domain" description="Rab-GAP TBC" evidence="5">
    <location>
        <begin position="108"/>
        <end position="294"/>
    </location>
</feature>
<dbReference type="OrthoDB" id="295078at2759"/>
<dbReference type="EMBL" id="MTYJ01000122">
    <property type="protein sequence ID" value="OQV13540.1"/>
    <property type="molecule type" value="Genomic_DNA"/>
</dbReference>
<dbReference type="InterPro" id="IPR050302">
    <property type="entry name" value="Rab_GAP_TBC_domain"/>
</dbReference>
<dbReference type="InterPro" id="IPR035969">
    <property type="entry name" value="Rab-GAP_TBC_sf"/>
</dbReference>
<feature type="compositionally biased region" description="Basic and acidic residues" evidence="4">
    <location>
        <begin position="612"/>
        <end position="623"/>
    </location>
</feature>
<feature type="region of interest" description="Disordered" evidence="4">
    <location>
        <begin position="557"/>
        <end position="580"/>
    </location>
</feature>
<evidence type="ECO:0000259" key="5">
    <source>
        <dbReference type="PROSITE" id="PS50086"/>
    </source>
</evidence>
<dbReference type="Pfam" id="PF00566">
    <property type="entry name" value="RabGAP-TBC"/>
    <property type="match status" value="1"/>
</dbReference>
<evidence type="ECO:0000256" key="2">
    <source>
        <dbReference type="ARBA" id="ARBA00023054"/>
    </source>
</evidence>
<dbReference type="InterPro" id="IPR000195">
    <property type="entry name" value="Rab-GAP-TBC_dom"/>
</dbReference>
<feature type="region of interest" description="Disordered" evidence="4">
    <location>
        <begin position="612"/>
        <end position="632"/>
    </location>
</feature>
<dbReference type="SUPFAM" id="SSF47923">
    <property type="entry name" value="Ypt/Rab-GAP domain of gyp1p"/>
    <property type="match status" value="2"/>
</dbReference>
<dbReference type="Gene3D" id="1.10.8.270">
    <property type="entry name" value="putative rabgap domain of human tbc1 domain family member 14 like domains"/>
    <property type="match status" value="1"/>
</dbReference>
<sequence length="751" mass="86496">MSEVSPSSSGVDPDMPRKEDLELLALLEAQNKMIEQDVKVKATIKPPCASKGHSRQNSTASGSNRSMGGSPIEHLQDEHFVQWGQIVSDWDLYVKKKNHVLKEMVRQGIPPTYRPIVWQLMCQIYGAPEVRDKYYAFLGQSSPCEKLIARDIARTYPNHEYFKEKDGLGQGGLYNVMKAYSLYDREVGYCQGSAFIVGLLLTIMNEEETFCVLVKLMSEYRLRELFKPNMTELGLCMYQLECLVQEMIPDLYVHFQSQSFHTSTYASSWFLTLFSTNLPMEQARRVMDVFISEGMDAVFRVAIAILQHFRAHLLQHDMEGMLKCLQKDLPVLFETNCGAIMNASYAVKLNVKRMKKLEKEYMALKTREQEDMVELRRLRTENNLLRQRVINLEQETSDLADRLIKEQIERQTENEDRYHNKKHLDIARRDSQDALEKLVTANNVIKMLQDQMCGTAGTPGFNAFQKDAEIGKLQKELRCVKMRELDSQKTMRELKERVQELEESNRRMRDSKPENSVARMQEELTSVRMREAEATLSVKELRKRVADLEIEWQRHLSSHNSPTVGQAQSGSSLASSSANKSLLHTPTASVAQLQDDLMTVRLREAESLADAKESRQKLMENESRSSFLQNQVRRQEEENVSLRRMYEKLQEHVSVLEERLREEMTKREDLEAELRTADTAARICEAEKNHIIAGLRVKISELEVRNEELLTVRVLDESKNNVLRIRSASMEEDASLSLESGDVDSKRDSLA</sequence>
<dbReference type="FunFam" id="1.10.472.80:FF:000002">
    <property type="entry name" value="Ecotropic viral integration site 5"/>
    <property type="match status" value="1"/>
</dbReference>
<name>A0A1W0WEB0_HYPEX</name>
<evidence type="ECO:0000256" key="4">
    <source>
        <dbReference type="SAM" id="MobiDB-lite"/>
    </source>
</evidence>
<accession>A0A1W0WEB0</accession>
<proteinExistence type="predicted"/>
<feature type="region of interest" description="Disordered" evidence="4">
    <location>
        <begin position="499"/>
        <end position="520"/>
    </location>
</feature>
<dbReference type="GO" id="GO:0031267">
    <property type="term" value="F:small GTPase binding"/>
    <property type="evidence" value="ECO:0007669"/>
    <property type="project" value="TreeGrafter"/>
</dbReference>